<gene>
    <name evidence="2" type="ORF">FKV23_01425</name>
</gene>
<dbReference type="InterPro" id="IPR011990">
    <property type="entry name" value="TPR-like_helical_dom_sf"/>
</dbReference>
<dbReference type="OrthoDB" id="7559170at2"/>
<sequence length="281" mass="31360">MAAGFDVQAGAQPHPCGTLPPASHLRRIPPMPIGLGLHVVIALFFAVHAARSGQDRYWLFVLFAFPLLGSIVYAVAIWLPEQRHSPQARVLHRKMRRVVDPERELRLAMEAFEDSPTTEHRLRLGDALLDGGRASEAIPHYQAALRGIHTDDPDIQSRLARAFLEAGHAGQSRELLDQLIARHPDYRSQDGHLTYARAVAAEGNRDKAREEFETLIDYSGSYEAIACYVEQLFVWGEAARAIEVGEAALSRAKRLPGYSRKLHKPHLTRIERALRQVPAPA</sequence>
<evidence type="ECO:0000256" key="1">
    <source>
        <dbReference type="SAM" id="Phobius"/>
    </source>
</evidence>
<name>A0A514BNH1_9GAMM</name>
<keyword evidence="1" id="KW-1133">Transmembrane helix</keyword>
<dbReference type="AlphaFoldDB" id="A0A514BNH1"/>
<feature type="transmembrane region" description="Helical" evidence="1">
    <location>
        <begin position="57"/>
        <end position="79"/>
    </location>
</feature>
<keyword evidence="1" id="KW-0812">Transmembrane</keyword>
<feature type="transmembrane region" description="Helical" evidence="1">
    <location>
        <begin position="33"/>
        <end position="51"/>
    </location>
</feature>
<dbReference type="Gene3D" id="1.25.40.10">
    <property type="entry name" value="Tetratricopeptide repeat domain"/>
    <property type="match status" value="1"/>
</dbReference>
<evidence type="ECO:0000313" key="3">
    <source>
        <dbReference type="Proteomes" id="UP000317199"/>
    </source>
</evidence>
<dbReference type="SUPFAM" id="SSF48452">
    <property type="entry name" value="TPR-like"/>
    <property type="match status" value="1"/>
</dbReference>
<dbReference type="Pfam" id="PF14559">
    <property type="entry name" value="TPR_19"/>
    <property type="match status" value="1"/>
</dbReference>
<accession>A0A514BNH1</accession>
<dbReference type="InterPro" id="IPR014562">
    <property type="entry name" value="UCP030959_TPR_rpt-cont"/>
</dbReference>
<organism evidence="2 3">
    <name type="scientific">Marilutibacter alkalisoli</name>
    <dbReference type="NCBI Taxonomy" id="2591633"/>
    <lineage>
        <taxon>Bacteria</taxon>
        <taxon>Pseudomonadati</taxon>
        <taxon>Pseudomonadota</taxon>
        <taxon>Gammaproteobacteria</taxon>
        <taxon>Lysobacterales</taxon>
        <taxon>Lysobacteraceae</taxon>
        <taxon>Marilutibacter</taxon>
    </lineage>
</organism>
<reference evidence="2 3" key="1">
    <citation type="submission" date="2019-06" db="EMBL/GenBank/DDBJ databases">
        <title>Lysobacter alkalisoli sp. nov. isolated from saline-alkali soil.</title>
        <authorList>
            <person name="Sun J.-Q."/>
            <person name="Xu L."/>
        </authorList>
    </citation>
    <scope>NUCLEOTIDE SEQUENCE [LARGE SCALE GENOMIC DNA]</scope>
    <source>
        <strain evidence="2 3">SJ-36</strain>
    </source>
</reference>
<protein>
    <submittedName>
        <fullName evidence="2">Tetratricopeptide repeat protein</fullName>
    </submittedName>
</protein>
<dbReference type="PIRSF" id="PIRSF030959">
    <property type="entry name" value="UCP030959"/>
    <property type="match status" value="1"/>
</dbReference>
<dbReference type="Proteomes" id="UP000317199">
    <property type="component" value="Chromosome"/>
</dbReference>
<keyword evidence="1" id="KW-0472">Membrane</keyword>
<dbReference type="KEGG" id="lyj:FKV23_01425"/>
<proteinExistence type="predicted"/>
<keyword evidence="3" id="KW-1185">Reference proteome</keyword>
<dbReference type="EMBL" id="CP041242">
    <property type="protein sequence ID" value="QDH68910.1"/>
    <property type="molecule type" value="Genomic_DNA"/>
</dbReference>
<evidence type="ECO:0000313" key="2">
    <source>
        <dbReference type="EMBL" id="QDH68910.1"/>
    </source>
</evidence>